<sequence length="75" mass="8382">MSARGINFFDKWMAEHLPKAMTSDPFAIRGLADQALKAAEESGIKTHEIEEEVGNVFDVIYDAMLHREGGMVEMP</sequence>
<dbReference type="OrthoDB" id="8099823at2"/>
<proteinExistence type="predicted"/>
<accession>A0A2T4J2I8</accession>
<evidence type="ECO:0008006" key="3">
    <source>
        <dbReference type="Google" id="ProtNLM"/>
    </source>
</evidence>
<evidence type="ECO:0000313" key="2">
    <source>
        <dbReference type="Proteomes" id="UP000240259"/>
    </source>
</evidence>
<evidence type="ECO:0000313" key="1">
    <source>
        <dbReference type="EMBL" id="PTE12112.1"/>
    </source>
</evidence>
<dbReference type="EMBL" id="PZJX01000004">
    <property type="protein sequence ID" value="PTE12112.1"/>
    <property type="molecule type" value="Genomic_DNA"/>
</dbReference>
<comment type="caution">
    <text evidence="1">The sequence shown here is derived from an EMBL/GenBank/DDBJ whole genome shotgun (WGS) entry which is preliminary data.</text>
</comment>
<protein>
    <recommendedName>
        <fullName evidence="3">DUF768 domain-containing protein</fullName>
    </recommendedName>
</protein>
<keyword evidence="2" id="KW-1185">Reference proteome</keyword>
<organism evidence="1 2">
    <name type="scientific">Mesorhizobium helmanticense</name>
    <dbReference type="NCBI Taxonomy" id="1776423"/>
    <lineage>
        <taxon>Bacteria</taxon>
        <taxon>Pseudomonadati</taxon>
        <taxon>Pseudomonadota</taxon>
        <taxon>Alphaproteobacteria</taxon>
        <taxon>Hyphomicrobiales</taxon>
        <taxon>Phyllobacteriaceae</taxon>
        <taxon>Mesorhizobium</taxon>
    </lineage>
</organism>
<name>A0A2T4J2I8_9HYPH</name>
<dbReference type="Proteomes" id="UP000240259">
    <property type="component" value="Unassembled WGS sequence"/>
</dbReference>
<dbReference type="RefSeq" id="WP_107647569.1">
    <property type="nucleotide sequence ID" value="NZ_PZJX01000004.1"/>
</dbReference>
<reference evidence="1 2" key="1">
    <citation type="submission" date="2018-03" db="EMBL/GenBank/DDBJ databases">
        <title>Genome sequence of the symbiotic type strain Mesorhizobium helmanticense CSLC115NT isolated from Lotus corniculatus nodules.</title>
        <authorList>
            <person name="Sannazzaro A.I."/>
            <person name="Torres Tejerizo G.A."/>
            <person name="Dip D."/>
            <person name="Caballero M."/>
            <person name="Pistorio M."/>
            <person name="Estrella M.J."/>
        </authorList>
    </citation>
    <scope>NUCLEOTIDE SEQUENCE [LARGE SCALE GENOMIC DNA]</scope>
    <source>
        <strain evidence="1 2">CSLC115N</strain>
    </source>
</reference>
<dbReference type="AlphaFoldDB" id="A0A2T4J2I8"/>
<gene>
    <name evidence="1" type="ORF">C9427_02095</name>
</gene>